<dbReference type="Proteomes" id="UP000186621">
    <property type="component" value="Unassembled WGS sequence"/>
</dbReference>
<evidence type="ECO:0008006" key="4">
    <source>
        <dbReference type="Google" id="ProtNLM"/>
    </source>
</evidence>
<reference evidence="2 3" key="1">
    <citation type="submission" date="2016-09" db="EMBL/GenBank/DDBJ databases">
        <authorList>
            <person name="Capua I."/>
            <person name="De Benedictis P."/>
            <person name="Joannis T."/>
            <person name="Lombin L.H."/>
            <person name="Cattoli G."/>
        </authorList>
    </citation>
    <scope>NUCLEOTIDE SEQUENCE [LARGE SCALE GENOMIC DNA]</scope>
    <source>
        <strain evidence="2 3">132A</strain>
    </source>
</reference>
<comment type="caution">
    <text evidence="2">The sequence shown here is derived from an EMBL/GenBank/DDBJ whole genome shotgun (WGS) entry which is preliminary data.</text>
</comment>
<protein>
    <recommendedName>
        <fullName evidence="4">Chaperone protein dnaK</fullName>
    </recommendedName>
</protein>
<accession>A0A0J8JXV5</accession>
<gene>
    <name evidence="2" type="ORF">BIZ48_02725</name>
</gene>
<dbReference type="Gene3D" id="1.20.5.1000">
    <property type="entry name" value="arf6 gtpase in complex with a specific effector, jip4"/>
    <property type="match status" value="1"/>
</dbReference>
<organism evidence="2 3">
    <name type="scientific">Helicobacter pylori</name>
    <name type="common">Campylobacter pylori</name>
    <dbReference type="NCBI Taxonomy" id="210"/>
    <lineage>
        <taxon>Bacteria</taxon>
        <taxon>Pseudomonadati</taxon>
        <taxon>Campylobacterota</taxon>
        <taxon>Epsilonproteobacteria</taxon>
        <taxon>Campylobacterales</taxon>
        <taxon>Helicobacteraceae</taxon>
        <taxon>Helicobacter</taxon>
    </lineage>
</organism>
<dbReference type="EMBL" id="MJMX01000020">
    <property type="protein sequence ID" value="OLR47630.1"/>
    <property type="molecule type" value="Genomic_DNA"/>
</dbReference>
<evidence type="ECO:0000313" key="2">
    <source>
        <dbReference type="EMBL" id="OLR47630.1"/>
    </source>
</evidence>
<keyword evidence="1" id="KW-0175">Coiled coil</keyword>
<name>A0A0J8JXV5_HELPX</name>
<feature type="coiled-coil region" evidence="1">
    <location>
        <begin position="5"/>
        <end position="70"/>
    </location>
</feature>
<sequence>MAREKDNLTKANAELIEKIKALSTERDELIASHTDKSELDLQNRRFKSTIEDLKRQNRKLEEENMALKERAYGLKE</sequence>
<dbReference type="PATRIC" id="fig|210.1941.peg.554"/>
<evidence type="ECO:0000313" key="3">
    <source>
        <dbReference type="Proteomes" id="UP000186621"/>
    </source>
</evidence>
<evidence type="ECO:0000256" key="1">
    <source>
        <dbReference type="SAM" id="Coils"/>
    </source>
</evidence>
<proteinExistence type="predicted"/>
<dbReference type="AlphaFoldDB" id="A0A0J8JXV5"/>